<sequence>MVCSERLPGSDDNARLAVQAMAVELGVSIYDSMFGVQKIPDVSLRSKWESGLQKLWYQNVLGTITRSSSTEQL</sequence>
<accession>A0A1H2S4F4</accession>
<organism evidence="1 2">
    <name type="scientific">Marinobacter mobilis</name>
    <dbReference type="NCBI Taxonomy" id="488533"/>
    <lineage>
        <taxon>Bacteria</taxon>
        <taxon>Pseudomonadati</taxon>
        <taxon>Pseudomonadota</taxon>
        <taxon>Gammaproteobacteria</taxon>
        <taxon>Pseudomonadales</taxon>
        <taxon>Marinobacteraceae</taxon>
        <taxon>Marinobacter</taxon>
    </lineage>
</organism>
<reference evidence="1 2" key="1">
    <citation type="submission" date="2016-10" db="EMBL/GenBank/DDBJ databases">
        <authorList>
            <person name="de Groot N.N."/>
        </authorList>
    </citation>
    <scope>NUCLEOTIDE SEQUENCE [LARGE SCALE GENOMIC DNA]</scope>
    <source>
        <strain evidence="1 2">CGMCC 1.7059</strain>
    </source>
</reference>
<proteinExistence type="predicted"/>
<dbReference type="Proteomes" id="UP000199675">
    <property type="component" value="Unassembled WGS sequence"/>
</dbReference>
<evidence type="ECO:0000313" key="2">
    <source>
        <dbReference type="Proteomes" id="UP000199675"/>
    </source>
</evidence>
<evidence type="ECO:0000313" key="1">
    <source>
        <dbReference type="EMBL" id="SDW26385.1"/>
    </source>
</evidence>
<dbReference type="STRING" id="488533.SAMN04487960_10217"/>
<name>A0A1H2S4F4_9GAMM</name>
<dbReference type="EMBL" id="FNNE01000002">
    <property type="protein sequence ID" value="SDW26385.1"/>
    <property type="molecule type" value="Genomic_DNA"/>
</dbReference>
<keyword evidence="2" id="KW-1185">Reference proteome</keyword>
<protein>
    <submittedName>
        <fullName evidence="1">Uncharacterized protein</fullName>
    </submittedName>
</protein>
<dbReference type="RefSeq" id="WP_091811398.1">
    <property type="nucleotide sequence ID" value="NZ_FNNE01000002.1"/>
</dbReference>
<dbReference type="AlphaFoldDB" id="A0A1H2S4F4"/>
<gene>
    <name evidence="1" type="ORF">SAMN04487960_10217</name>
</gene>